<dbReference type="EMBL" id="JAHIBW010000021">
    <property type="protein sequence ID" value="KAG7300129.1"/>
    <property type="molecule type" value="Genomic_DNA"/>
</dbReference>
<evidence type="ECO:0000313" key="2">
    <source>
        <dbReference type="EMBL" id="KAG7300129.1"/>
    </source>
</evidence>
<reference evidence="2 3" key="1">
    <citation type="submission" date="2021-06" db="EMBL/GenBank/DDBJ databases">
        <title>A haploid diamondback moth (Plutella xylostella L.) genome assembly resolves 31 chromosomes and identifies a diamide resistance mutation.</title>
        <authorList>
            <person name="Ward C.M."/>
            <person name="Perry K.D."/>
            <person name="Baker G."/>
            <person name="Powis K."/>
            <person name="Heckel D.G."/>
            <person name="Baxter S.W."/>
        </authorList>
    </citation>
    <scope>NUCLEOTIDE SEQUENCE [LARGE SCALE GENOMIC DNA]</scope>
    <source>
        <strain evidence="2 3">LV</strain>
        <tissue evidence="2">Single pupa</tissue>
    </source>
</reference>
<organism evidence="2 3">
    <name type="scientific">Plutella xylostella</name>
    <name type="common">Diamondback moth</name>
    <name type="synonym">Plutella maculipennis</name>
    <dbReference type="NCBI Taxonomy" id="51655"/>
    <lineage>
        <taxon>Eukaryota</taxon>
        <taxon>Metazoa</taxon>
        <taxon>Ecdysozoa</taxon>
        <taxon>Arthropoda</taxon>
        <taxon>Hexapoda</taxon>
        <taxon>Insecta</taxon>
        <taxon>Pterygota</taxon>
        <taxon>Neoptera</taxon>
        <taxon>Endopterygota</taxon>
        <taxon>Lepidoptera</taxon>
        <taxon>Glossata</taxon>
        <taxon>Ditrysia</taxon>
        <taxon>Yponomeutoidea</taxon>
        <taxon>Plutellidae</taxon>
        <taxon>Plutella</taxon>
    </lineage>
</organism>
<name>A0ABQ7Q4R2_PLUXY</name>
<keyword evidence="3" id="KW-1185">Reference proteome</keyword>
<proteinExistence type="predicted"/>
<comment type="caution">
    <text evidence="2">The sequence shown here is derived from an EMBL/GenBank/DDBJ whole genome shotgun (WGS) entry which is preliminary data.</text>
</comment>
<feature type="compositionally biased region" description="Basic residues" evidence="1">
    <location>
        <begin position="1"/>
        <end position="10"/>
    </location>
</feature>
<evidence type="ECO:0000313" key="3">
    <source>
        <dbReference type="Proteomes" id="UP000823941"/>
    </source>
</evidence>
<protein>
    <submittedName>
        <fullName evidence="2">Uncharacterized protein</fullName>
    </submittedName>
</protein>
<sequence>MAPYRPRQRRTAASLPATPSSTPKRGRALPMPPGSESGSTRSGRGRRLPRPPPVANHVPFLTGIIILSSKLAA</sequence>
<evidence type="ECO:0000256" key="1">
    <source>
        <dbReference type="SAM" id="MobiDB-lite"/>
    </source>
</evidence>
<accession>A0ABQ7Q4R2</accession>
<feature type="region of interest" description="Disordered" evidence="1">
    <location>
        <begin position="1"/>
        <end position="57"/>
    </location>
</feature>
<gene>
    <name evidence="2" type="ORF">JYU34_015674</name>
</gene>
<dbReference type="Proteomes" id="UP000823941">
    <property type="component" value="Chromosome 21"/>
</dbReference>